<evidence type="ECO:0000313" key="16">
    <source>
        <dbReference type="EMBL" id="KXB81687.1"/>
    </source>
</evidence>
<name>A0AB34X0V7_9ACTO</name>
<dbReference type="InterPro" id="IPR006197">
    <property type="entry name" value="Peptidase_S24_LexA"/>
</dbReference>
<keyword evidence="6 12" id="KW-0068">Autocatalytic cleavage</keyword>
<comment type="catalytic activity">
    <reaction evidence="12">
        <text>Hydrolysis of Ala-|-Gly bond in repressor LexA.</text>
        <dbReference type="EC" id="3.4.21.88"/>
    </reaction>
</comment>
<dbReference type="FunFam" id="2.10.109.10:FF:000001">
    <property type="entry name" value="LexA repressor"/>
    <property type="match status" value="1"/>
</dbReference>
<evidence type="ECO:0000256" key="5">
    <source>
        <dbReference type="ARBA" id="ARBA00022801"/>
    </source>
</evidence>
<protein>
    <recommendedName>
        <fullName evidence="12">LexA repressor</fullName>
        <ecNumber evidence="12">3.4.21.88</ecNumber>
    </recommendedName>
</protein>
<feature type="active site" description="For autocatalytic cleavage activity" evidence="12">
    <location>
        <position position="207"/>
    </location>
</feature>
<dbReference type="PRINTS" id="PR00726">
    <property type="entry name" value="LEXASERPTASE"/>
</dbReference>
<evidence type="ECO:0000259" key="14">
    <source>
        <dbReference type="Pfam" id="PF00717"/>
    </source>
</evidence>
<dbReference type="InterPro" id="IPR050077">
    <property type="entry name" value="LexA_repressor"/>
</dbReference>
<comment type="subunit">
    <text evidence="12">Homodimer.</text>
</comment>
<dbReference type="CDD" id="cd06529">
    <property type="entry name" value="S24_LexA-like"/>
    <property type="match status" value="1"/>
</dbReference>
<evidence type="ECO:0000256" key="12">
    <source>
        <dbReference type="HAMAP-Rule" id="MF_00015"/>
    </source>
</evidence>
<dbReference type="GO" id="GO:0003677">
    <property type="term" value="F:DNA binding"/>
    <property type="evidence" value="ECO:0007669"/>
    <property type="project" value="UniProtKB-UniRule"/>
</dbReference>
<comment type="caution">
    <text evidence="16">The sequence shown here is derived from an EMBL/GenBank/DDBJ whole genome shotgun (WGS) entry which is preliminary data.</text>
</comment>
<dbReference type="EC" id="3.4.21.88" evidence="12"/>
<evidence type="ECO:0000259" key="15">
    <source>
        <dbReference type="Pfam" id="PF01726"/>
    </source>
</evidence>
<evidence type="ECO:0000313" key="17">
    <source>
        <dbReference type="Proteomes" id="UP000070572"/>
    </source>
</evidence>
<feature type="domain" description="LexA repressor DNA-binding" evidence="15">
    <location>
        <begin position="31"/>
        <end position="92"/>
    </location>
</feature>
<feature type="active site" description="For autocatalytic cleavage activity" evidence="12">
    <location>
        <position position="170"/>
    </location>
</feature>
<dbReference type="Gene3D" id="2.10.109.10">
    <property type="entry name" value="Umud Fragment, subunit A"/>
    <property type="match status" value="1"/>
</dbReference>
<evidence type="ECO:0000256" key="6">
    <source>
        <dbReference type="ARBA" id="ARBA00022813"/>
    </source>
</evidence>
<dbReference type="PANTHER" id="PTHR33516">
    <property type="entry name" value="LEXA REPRESSOR"/>
    <property type="match status" value="1"/>
</dbReference>
<dbReference type="Gene3D" id="1.10.10.10">
    <property type="entry name" value="Winged helix-like DNA-binding domain superfamily/Winged helix DNA-binding domain"/>
    <property type="match status" value="1"/>
</dbReference>
<evidence type="ECO:0000256" key="10">
    <source>
        <dbReference type="ARBA" id="ARBA00023204"/>
    </source>
</evidence>
<gene>
    <name evidence="12" type="primary">lexA</name>
    <name evidence="16" type="ORF">HMPREF1862_00437</name>
</gene>
<keyword evidence="10 12" id="KW-0234">DNA repair</keyword>
<dbReference type="SUPFAM" id="SSF51306">
    <property type="entry name" value="LexA/Signal peptidase"/>
    <property type="match status" value="1"/>
</dbReference>
<feature type="DNA-binding region" description="H-T-H motif" evidence="12">
    <location>
        <begin position="55"/>
        <end position="75"/>
    </location>
</feature>
<dbReference type="SUPFAM" id="SSF46785">
    <property type="entry name" value="Winged helix' DNA-binding domain"/>
    <property type="match status" value="1"/>
</dbReference>
<keyword evidence="7 12" id="KW-0805">Transcription regulation</keyword>
<feature type="domain" description="Peptidase S24/S26A/S26B/S26C" evidence="14">
    <location>
        <begin position="128"/>
        <end position="240"/>
    </location>
</feature>
<dbReference type="GO" id="GO:0004252">
    <property type="term" value="F:serine-type endopeptidase activity"/>
    <property type="evidence" value="ECO:0007669"/>
    <property type="project" value="UniProtKB-UniRule"/>
</dbReference>
<accession>A0AB34X0V7</accession>
<comment type="similarity">
    <text evidence="1 12 13">Belongs to the peptidase S24 family.</text>
</comment>
<evidence type="ECO:0000256" key="8">
    <source>
        <dbReference type="ARBA" id="ARBA00023125"/>
    </source>
</evidence>
<evidence type="ECO:0000256" key="7">
    <source>
        <dbReference type="ARBA" id="ARBA00023015"/>
    </source>
</evidence>
<dbReference type="PANTHER" id="PTHR33516:SF2">
    <property type="entry name" value="LEXA REPRESSOR-RELATED"/>
    <property type="match status" value="1"/>
</dbReference>
<organism evidence="16 17">
    <name type="scientific">Varibaculum cambriense</name>
    <dbReference type="NCBI Taxonomy" id="184870"/>
    <lineage>
        <taxon>Bacteria</taxon>
        <taxon>Bacillati</taxon>
        <taxon>Actinomycetota</taxon>
        <taxon>Actinomycetes</taxon>
        <taxon>Actinomycetales</taxon>
        <taxon>Actinomycetaceae</taxon>
        <taxon>Varibaculum</taxon>
    </lineage>
</organism>
<dbReference type="NCBIfam" id="TIGR00498">
    <property type="entry name" value="lexA"/>
    <property type="match status" value="1"/>
</dbReference>
<dbReference type="EMBL" id="LSDN01000006">
    <property type="protein sequence ID" value="KXB81687.1"/>
    <property type="molecule type" value="Genomic_DNA"/>
</dbReference>
<evidence type="ECO:0000256" key="2">
    <source>
        <dbReference type="ARBA" id="ARBA00022491"/>
    </source>
</evidence>
<dbReference type="InterPro" id="IPR015927">
    <property type="entry name" value="Peptidase_S24_S26A/B/C"/>
</dbReference>
<evidence type="ECO:0000256" key="9">
    <source>
        <dbReference type="ARBA" id="ARBA00023163"/>
    </source>
</evidence>
<dbReference type="InterPro" id="IPR036286">
    <property type="entry name" value="LexA/Signal_pep-like_sf"/>
</dbReference>
<dbReference type="GO" id="GO:0006281">
    <property type="term" value="P:DNA repair"/>
    <property type="evidence" value="ECO:0007669"/>
    <property type="project" value="UniProtKB-UniRule"/>
</dbReference>
<reference evidence="16 17" key="1">
    <citation type="submission" date="2016-01" db="EMBL/GenBank/DDBJ databases">
        <authorList>
            <person name="Mitreva M."/>
            <person name="Pepin K.H."/>
            <person name="Mihindukulasuriya K.A."/>
            <person name="Fulton R."/>
            <person name="Fronick C."/>
            <person name="O'Laughlin M."/>
            <person name="Miner T."/>
            <person name="Herter B."/>
            <person name="Rosa B.A."/>
            <person name="Cordes M."/>
            <person name="Tomlinson C."/>
            <person name="Wollam A."/>
            <person name="Palsikar V.B."/>
            <person name="Mardis E.R."/>
            <person name="Wilson R.K."/>
        </authorList>
    </citation>
    <scope>NUCLEOTIDE SEQUENCE [LARGE SCALE GENOMIC DNA]</scope>
    <source>
        <strain evidence="16 17">DNF00696</strain>
    </source>
</reference>
<dbReference type="Pfam" id="PF01726">
    <property type="entry name" value="LexA_DNA_bind"/>
    <property type="match status" value="1"/>
</dbReference>
<dbReference type="Pfam" id="PF00717">
    <property type="entry name" value="Peptidase_S24"/>
    <property type="match status" value="1"/>
</dbReference>
<dbReference type="InterPro" id="IPR036390">
    <property type="entry name" value="WH_DNA-bd_sf"/>
</dbReference>
<keyword evidence="2 12" id="KW-0678">Repressor</keyword>
<dbReference type="GO" id="GO:0045892">
    <property type="term" value="P:negative regulation of DNA-templated transcription"/>
    <property type="evidence" value="ECO:0007669"/>
    <property type="project" value="UniProtKB-UniRule"/>
</dbReference>
<keyword evidence="4 12" id="KW-0227">DNA damage</keyword>
<proteinExistence type="inferred from homology"/>
<keyword evidence="5 12" id="KW-0378">Hydrolase</keyword>
<dbReference type="InterPro" id="IPR006200">
    <property type="entry name" value="LexA"/>
</dbReference>
<evidence type="ECO:0000256" key="13">
    <source>
        <dbReference type="RuleBase" id="RU003991"/>
    </source>
</evidence>
<evidence type="ECO:0000256" key="4">
    <source>
        <dbReference type="ARBA" id="ARBA00022763"/>
    </source>
</evidence>
<keyword evidence="8 12" id="KW-0238">DNA-binding</keyword>
<sequence>MHNGSQFLIIELTAGGKMSKQQDHALDIGNLRPRARSIFEAVCAGIRAQGYPPSVREIAAAVGLSSSSTVKHHLDNLVSQGFLVRAAGRSRALEVNPQFAALSTSEPGPKSLSAQIAEVTPLNHHAIPLVGQIAAGTPIDAQQDIEDVFTIPTRFTGDGELFMLKVHGDSMIEAAICDGDWVVVRRQNVAELGEIVAAMIDGEATVKTLARREGHVWLLPHNPAFEPIPGDNATILGKVVTVLRAL</sequence>
<dbReference type="AlphaFoldDB" id="A0AB34X0V7"/>
<evidence type="ECO:0000256" key="3">
    <source>
        <dbReference type="ARBA" id="ARBA00022705"/>
    </source>
</evidence>
<dbReference type="GO" id="GO:0006260">
    <property type="term" value="P:DNA replication"/>
    <property type="evidence" value="ECO:0007669"/>
    <property type="project" value="UniProtKB-UniRule"/>
</dbReference>
<feature type="site" description="Cleavage; by autolysis" evidence="12">
    <location>
        <begin position="135"/>
        <end position="136"/>
    </location>
</feature>
<evidence type="ECO:0000256" key="11">
    <source>
        <dbReference type="ARBA" id="ARBA00023236"/>
    </source>
</evidence>
<dbReference type="InterPro" id="IPR039418">
    <property type="entry name" value="LexA-like"/>
</dbReference>
<dbReference type="GO" id="GO:0009432">
    <property type="term" value="P:SOS response"/>
    <property type="evidence" value="ECO:0007669"/>
    <property type="project" value="UniProtKB-UniRule"/>
</dbReference>
<dbReference type="HAMAP" id="MF_00015">
    <property type="entry name" value="LexA"/>
    <property type="match status" value="1"/>
</dbReference>
<dbReference type="Proteomes" id="UP000070572">
    <property type="component" value="Unassembled WGS sequence"/>
</dbReference>
<keyword evidence="9 12" id="KW-0804">Transcription</keyword>
<comment type="function">
    <text evidence="12">Represses a number of genes involved in the response to DNA damage (SOS response), including recA and lexA. In the presence of single-stranded DNA, RecA interacts with LexA causing an autocatalytic cleavage which disrupts the DNA-binding part of LexA, leading to derepression of the SOS regulon and eventually DNA repair.</text>
</comment>
<evidence type="ECO:0000256" key="1">
    <source>
        <dbReference type="ARBA" id="ARBA00007484"/>
    </source>
</evidence>
<dbReference type="GO" id="GO:0006508">
    <property type="term" value="P:proteolysis"/>
    <property type="evidence" value="ECO:0007669"/>
    <property type="project" value="InterPro"/>
</dbReference>
<keyword evidence="11 12" id="KW-0742">SOS response</keyword>
<dbReference type="InterPro" id="IPR006199">
    <property type="entry name" value="LexA_DNA-bd_dom"/>
</dbReference>
<dbReference type="InterPro" id="IPR036388">
    <property type="entry name" value="WH-like_DNA-bd_sf"/>
</dbReference>
<keyword evidence="3 12" id="KW-0235">DNA replication</keyword>